<comment type="caution">
    <text evidence="3">The sequence shown here is derived from an EMBL/GenBank/DDBJ whole genome shotgun (WGS) entry which is preliminary data.</text>
</comment>
<dbReference type="GeneID" id="64255053"/>
<gene>
    <name evidence="3" type="ORF">BKH33_09280</name>
</gene>
<accession>A0A854D784</accession>
<dbReference type="RefSeq" id="WP_003780673.1">
    <property type="nucleotide sequence ID" value="NZ_CP066049.1"/>
</dbReference>
<proteinExistence type="predicted"/>
<dbReference type="AlphaFoldDB" id="A0A854D784"/>
<dbReference type="EMBL" id="MSRR01000019">
    <property type="protein sequence ID" value="OMG34679.1"/>
    <property type="molecule type" value="Genomic_DNA"/>
</dbReference>
<protein>
    <submittedName>
        <fullName evidence="3">Uncharacterized protein</fullName>
    </submittedName>
</protein>
<evidence type="ECO:0000313" key="3">
    <source>
        <dbReference type="EMBL" id="OMG34679.1"/>
    </source>
</evidence>
<keyword evidence="2" id="KW-1133">Transmembrane helix</keyword>
<feature type="transmembrane region" description="Helical" evidence="2">
    <location>
        <begin position="206"/>
        <end position="229"/>
    </location>
</feature>
<evidence type="ECO:0000256" key="1">
    <source>
        <dbReference type="SAM" id="MobiDB-lite"/>
    </source>
</evidence>
<keyword evidence="2" id="KW-0812">Transmembrane</keyword>
<name>A0A854D784_ACTNA</name>
<organism evidence="3 4">
    <name type="scientific">Actinomyces naeslundii</name>
    <dbReference type="NCBI Taxonomy" id="1655"/>
    <lineage>
        <taxon>Bacteria</taxon>
        <taxon>Bacillati</taxon>
        <taxon>Actinomycetota</taxon>
        <taxon>Actinomycetes</taxon>
        <taxon>Actinomycetales</taxon>
        <taxon>Actinomycetaceae</taxon>
        <taxon>Actinomyces</taxon>
    </lineage>
</organism>
<feature type="compositionally biased region" description="Polar residues" evidence="1">
    <location>
        <begin position="339"/>
        <end position="352"/>
    </location>
</feature>
<dbReference type="Proteomes" id="UP000187035">
    <property type="component" value="Unassembled WGS sequence"/>
</dbReference>
<feature type="region of interest" description="Disordered" evidence="1">
    <location>
        <begin position="241"/>
        <end position="359"/>
    </location>
</feature>
<feature type="region of interest" description="Disordered" evidence="1">
    <location>
        <begin position="1"/>
        <end position="53"/>
    </location>
</feature>
<feature type="transmembrane region" description="Helical" evidence="2">
    <location>
        <begin position="73"/>
        <end position="95"/>
    </location>
</feature>
<feature type="compositionally biased region" description="Low complexity" evidence="1">
    <location>
        <begin position="1"/>
        <end position="17"/>
    </location>
</feature>
<keyword evidence="2" id="KW-0472">Membrane</keyword>
<evidence type="ECO:0000256" key="2">
    <source>
        <dbReference type="SAM" id="Phobius"/>
    </source>
</evidence>
<feature type="compositionally biased region" description="Low complexity" evidence="1">
    <location>
        <begin position="272"/>
        <end position="338"/>
    </location>
</feature>
<reference evidence="3 4" key="1">
    <citation type="submission" date="2016-12" db="EMBL/GenBank/DDBJ databases">
        <title>Genomic comparison of strains in the 'Actinomyces naeslundii' group.</title>
        <authorList>
            <person name="Mughal S.R."/>
            <person name="Do T."/>
            <person name="Gilbert S.C."/>
            <person name="Witherden E.A."/>
            <person name="Didelot X."/>
            <person name="Beighton D."/>
        </authorList>
    </citation>
    <scope>NUCLEOTIDE SEQUENCE [LARGE SCALE GENOMIC DNA]</scope>
    <source>
        <strain evidence="3 4">NCTC 10301</strain>
    </source>
</reference>
<sequence length="359" mass="36194">MSQYPGYQYPGSQYPGSVPGSQHSASSAGWPASSYDPALAGGQPAQYPSADPFQTSEAIYPGAANQPTTSKSLTAPTVLAAAGLAVLLLAIIGGIGSSVTRGQFDATITSLPDDQAATVELDKGSTYGLFYSDGDDAPDCSVTSPNGDDVTTKSSSSSTKVKGSKLFTTFSSKESGAYTVDCSSASGVSVGEIVAPSSAKSTLLSLFGLVGAIIIAIIGIGMGAGGMAWRSKLAAASATPAPTTAAGSFGGMTGAEPGAPNVYTQGAWQTDQQAQGGQYAQQPQYQQPAPAAQSAPYAPSATGAGAPQYPQYPQTAPTAQFGWAGQQPVQQQPGPEQPSVFTQPVQPGQYNQPGGWPAQ</sequence>
<evidence type="ECO:0000313" key="4">
    <source>
        <dbReference type="Proteomes" id="UP000187035"/>
    </source>
</evidence>
<feature type="compositionally biased region" description="Polar residues" evidence="1">
    <location>
        <begin position="262"/>
        <end position="271"/>
    </location>
</feature>